<feature type="region of interest" description="Disordered" evidence="1">
    <location>
        <begin position="36"/>
        <end position="58"/>
    </location>
</feature>
<keyword evidence="2" id="KW-1185">Reference proteome</keyword>
<reference evidence="2" key="1">
    <citation type="submission" date="2025-05" db="UniProtKB">
        <authorList>
            <consortium name="RefSeq"/>
        </authorList>
    </citation>
    <scope>NUCLEOTIDE SEQUENCE [LARGE SCALE GENOMIC DNA]</scope>
    <source>
        <strain evidence="2">14028-0561.14</strain>
    </source>
</reference>
<name>A0ABM4GB25_DROKI</name>
<dbReference type="RefSeq" id="XP_070139909.1">
    <property type="nucleotide sequence ID" value="XM_070283808.1"/>
</dbReference>
<gene>
    <name evidence="3" type="primary">LOC138927972</name>
</gene>
<feature type="compositionally biased region" description="Low complexity" evidence="1">
    <location>
        <begin position="47"/>
        <end position="58"/>
    </location>
</feature>
<dbReference type="Proteomes" id="UP001652661">
    <property type="component" value="Chromosome 2R"/>
</dbReference>
<evidence type="ECO:0000313" key="3">
    <source>
        <dbReference type="RefSeq" id="XP_070139909.1"/>
    </source>
</evidence>
<feature type="region of interest" description="Disordered" evidence="1">
    <location>
        <begin position="99"/>
        <end position="136"/>
    </location>
</feature>
<proteinExistence type="predicted"/>
<reference evidence="3" key="2">
    <citation type="submission" date="2025-08" db="UniProtKB">
        <authorList>
            <consortium name="RefSeq"/>
        </authorList>
    </citation>
    <scope>IDENTIFICATION</scope>
    <source>
        <strain evidence="3">14028-0561.14</strain>
        <tissue evidence="3">Whole fly</tissue>
    </source>
</reference>
<evidence type="ECO:0000313" key="2">
    <source>
        <dbReference type="Proteomes" id="UP001652661"/>
    </source>
</evidence>
<dbReference type="GeneID" id="138927972"/>
<accession>A0ABM4GB25</accession>
<evidence type="ECO:0000256" key="1">
    <source>
        <dbReference type="SAM" id="MobiDB-lite"/>
    </source>
</evidence>
<protein>
    <submittedName>
        <fullName evidence="3">Uncharacterized protein</fullName>
    </submittedName>
</protein>
<organism evidence="2 3">
    <name type="scientific">Drosophila kikkawai</name>
    <name type="common">Fruit fly</name>
    <dbReference type="NCBI Taxonomy" id="30033"/>
    <lineage>
        <taxon>Eukaryota</taxon>
        <taxon>Metazoa</taxon>
        <taxon>Ecdysozoa</taxon>
        <taxon>Arthropoda</taxon>
        <taxon>Hexapoda</taxon>
        <taxon>Insecta</taxon>
        <taxon>Pterygota</taxon>
        <taxon>Neoptera</taxon>
        <taxon>Endopterygota</taxon>
        <taxon>Diptera</taxon>
        <taxon>Brachycera</taxon>
        <taxon>Muscomorpha</taxon>
        <taxon>Ephydroidea</taxon>
        <taxon>Drosophilidae</taxon>
        <taxon>Drosophila</taxon>
        <taxon>Sophophora</taxon>
    </lineage>
</organism>
<sequence length="228" mass="24952">MSSSAYISNGIGINYYTYAYMPQVAVTSSSSVTASPAHQQQQQIPLAGGSSNSGSGSSIGAVGGGGAIGAGVGYPPNDPGLRRRLFAGIRPLSVFGRLRQQRSSQHRSISLPESNNYETPEHHSNCSGDSHSYSHRNHRDRSFVIHSRSTHRSISQPALAPSPSSNEAMTRLWRGVVVVMSSFLYSFDTHSTSMFRLCSVSVFCVSFLNFIYRFRHLYLSDCVRVFVF</sequence>